<dbReference type="InterPro" id="IPR005503">
    <property type="entry name" value="FliL"/>
</dbReference>
<keyword evidence="8 10" id="KW-1133">Transmembrane helix</keyword>
<keyword evidence="11" id="KW-0966">Cell projection</keyword>
<comment type="similarity">
    <text evidence="3 10">Belongs to the FliL family.</text>
</comment>
<keyword evidence="9 10" id="KW-0472">Membrane</keyword>
<reference evidence="12" key="2">
    <citation type="submission" date="2011-04" db="EMBL/GenBank/DDBJ databases">
        <title>The complete genome of chromosome of Treponema succinifaciens DSM 2489.</title>
        <authorList>
            <person name="Lucas S."/>
            <person name="Copeland A."/>
            <person name="Lapidus A."/>
            <person name="Bruce D."/>
            <person name="Goodwin L."/>
            <person name="Pitluck S."/>
            <person name="Peters L."/>
            <person name="Kyrpides N."/>
            <person name="Mavromatis K."/>
            <person name="Ivanova N."/>
            <person name="Ovchinnikova G."/>
            <person name="Teshima H."/>
            <person name="Detter J.C."/>
            <person name="Tapia R."/>
            <person name="Han C."/>
            <person name="Land M."/>
            <person name="Hauser L."/>
            <person name="Markowitz V."/>
            <person name="Cheng J.-F."/>
            <person name="Hugenholtz P."/>
            <person name="Woyke T."/>
            <person name="Wu D."/>
            <person name="Gronow S."/>
            <person name="Wellnitz S."/>
            <person name="Brambilla E."/>
            <person name="Klenk H.-P."/>
            <person name="Eisen J.A."/>
        </authorList>
    </citation>
    <scope>NUCLEOTIDE SEQUENCE [LARGE SCALE GENOMIC DNA]</scope>
    <source>
        <strain evidence="12">ATCC 33096 / DSM 2489 / 6091</strain>
    </source>
</reference>
<evidence type="ECO:0000256" key="5">
    <source>
        <dbReference type="ARBA" id="ARBA00022500"/>
    </source>
</evidence>
<dbReference type="eggNOG" id="COG1580">
    <property type="taxonomic scope" value="Bacteria"/>
</dbReference>
<reference evidence="11 12" key="1">
    <citation type="journal article" date="2011" name="Stand. Genomic Sci.">
        <title>Complete genome sequence of Treponema succinifaciens type strain (6091).</title>
        <authorList>
            <person name="Han C."/>
            <person name="Gronow S."/>
            <person name="Teshima H."/>
            <person name="Lapidus A."/>
            <person name="Nolan M."/>
            <person name="Lucas S."/>
            <person name="Hammon N."/>
            <person name="Deshpande S."/>
            <person name="Cheng J.F."/>
            <person name="Zeytun A."/>
            <person name="Tapia R."/>
            <person name="Goodwin L."/>
            <person name="Pitluck S."/>
            <person name="Liolios K."/>
            <person name="Pagani I."/>
            <person name="Ivanova N."/>
            <person name="Mavromatis K."/>
            <person name="Mikhailova N."/>
            <person name="Huntemann M."/>
            <person name="Pati A."/>
            <person name="Chen A."/>
            <person name="Palaniappan K."/>
            <person name="Land M."/>
            <person name="Hauser L."/>
            <person name="Brambilla E.M."/>
            <person name="Rohde M."/>
            <person name="Goker M."/>
            <person name="Woyke T."/>
            <person name="Bristow J."/>
            <person name="Eisen J.A."/>
            <person name="Markowitz V."/>
            <person name="Hugenholtz P."/>
            <person name="Kyrpides N.C."/>
            <person name="Klenk H.P."/>
            <person name="Detter J.C."/>
        </authorList>
    </citation>
    <scope>NUCLEOTIDE SEQUENCE [LARGE SCALE GENOMIC DNA]</scope>
    <source>
        <strain evidence="12">ATCC 33096 / DSM 2489 / 6091</strain>
    </source>
</reference>
<keyword evidence="7 10" id="KW-0283">Flagellar rotation</keyword>
<dbReference type="STRING" id="869209.Tresu_1544"/>
<organism evidence="11 12">
    <name type="scientific">Treponema succinifaciens (strain ATCC 33096 / DSM 2489 / 6091)</name>
    <dbReference type="NCBI Taxonomy" id="869209"/>
    <lineage>
        <taxon>Bacteria</taxon>
        <taxon>Pseudomonadati</taxon>
        <taxon>Spirochaetota</taxon>
        <taxon>Spirochaetia</taxon>
        <taxon>Spirochaetales</taxon>
        <taxon>Treponemataceae</taxon>
        <taxon>Treponema</taxon>
    </lineage>
</organism>
<dbReference type="OrthoDB" id="350725at2"/>
<dbReference type="GO" id="GO:0006935">
    <property type="term" value="P:chemotaxis"/>
    <property type="evidence" value="ECO:0007669"/>
    <property type="project" value="UniProtKB-KW"/>
</dbReference>
<evidence type="ECO:0000256" key="3">
    <source>
        <dbReference type="ARBA" id="ARBA00008281"/>
    </source>
</evidence>
<evidence type="ECO:0000256" key="6">
    <source>
        <dbReference type="ARBA" id="ARBA00022692"/>
    </source>
</evidence>
<evidence type="ECO:0000256" key="2">
    <source>
        <dbReference type="ARBA" id="ARBA00004162"/>
    </source>
</evidence>
<comment type="function">
    <text evidence="1 10">Controls the rotational direction of flagella during chemotaxis.</text>
</comment>
<evidence type="ECO:0000256" key="1">
    <source>
        <dbReference type="ARBA" id="ARBA00002254"/>
    </source>
</evidence>
<keyword evidence="5 10" id="KW-0145">Chemotaxis</keyword>
<dbReference type="KEGG" id="tsu:Tresu_1544"/>
<feature type="transmembrane region" description="Helical" evidence="10">
    <location>
        <begin position="36"/>
        <end position="58"/>
    </location>
</feature>
<dbReference type="GO" id="GO:0009425">
    <property type="term" value="C:bacterial-type flagellum basal body"/>
    <property type="evidence" value="ECO:0007669"/>
    <property type="project" value="InterPro"/>
</dbReference>
<evidence type="ECO:0000256" key="4">
    <source>
        <dbReference type="ARBA" id="ARBA00022475"/>
    </source>
</evidence>
<dbReference type="RefSeq" id="WP_013701726.1">
    <property type="nucleotide sequence ID" value="NC_015385.1"/>
</dbReference>
<proteinExistence type="inferred from homology"/>
<keyword evidence="12" id="KW-1185">Reference proteome</keyword>
<dbReference type="Proteomes" id="UP000006852">
    <property type="component" value="Chromosome"/>
</dbReference>
<dbReference type="Pfam" id="PF03748">
    <property type="entry name" value="FliL"/>
    <property type="match status" value="1"/>
</dbReference>
<gene>
    <name evidence="11" type="ordered locus">Tresu_1544</name>
</gene>
<protein>
    <recommendedName>
        <fullName evidence="10">Flagellar protein FliL</fullName>
    </recommendedName>
</protein>
<evidence type="ECO:0000256" key="9">
    <source>
        <dbReference type="ARBA" id="ARBA00023136"/>
    </source>
</evidence>
<evidence type="ECO:0000313" key="11">
    <source>
        <dbReference type="EMBL" id="AEB14444.1"/>
    </source>
</evidence>
<dbReference type="GeneID" id="302998704"/>
<comment type="subcellular location">
    <subcellularLocation>
        <location evidence="2">Cell membrane</location>
        <topology evidence="2">Single-pass membrane protein</topology>
    </subcellularLocation>
</comment>
<evidence type="ECO:0000256" key="7">
    <source>
        <dbReference type="ARBA" id="ARBA00022779"/>
    </source>
</evidence>
<keyword evidence="11" id="KW-0282">Flagellum</keyword>
<accession>F2NSZ2</accession>
<dbReference type="GO" id="GO:0071973">
    <property type="term" value="P:bacterial-type flagellum-dependent cell motility"/>
    <property type="evidence" value="ECO:0007669"/>
    <property type="project" value="InterPro"/>
</dbReference>
<keyword evidence="4 10" id="KW-1003">Cell membrane</keyword>
<dbReference type="HOGENOM" id="CLU_126053_0_0_12"/>
<evidence type="ECO:0000256" key="10">
    <source>
        <dbReference type="RuleBase" id="RU364125"/>
    </source>
</evidence>
<keyword evidence="6 10" id="KW-0812">Transmembrane</keyword>
<name>F2NSZ2_TRES6</name>
<keyword evidence="11" id="KW-0969">Cilium</keyword>
<dbReference type="AlphaFoldDB" id="F2NSZ2"/>
<dbReference type="EMBL" id="CP002631">
    <property type="protein sequence ID" value="AEB14444.1"/>
    <property type="molecule type" value="Genomic_DNA"/>
</dbReference>
<sequence>MADESNADDLGDDIGAEVSTGKKSGIKGAFPQLLKFILIGVAAVIFIVTIVVVTTAILNKGGKTPSQSIPISEEYTVKRESYDWYTSLDQIRTSTSDPVPASVSVTIALGYKKEDKAASTEITERRIEIIDFLRRFFSEQTVEDLRPQNEEVLRQQIRDQINDDILSNSRIRDVRFTGKDVVQQ</sequence>
<evidence type="ECO:0000256" key="8">
    <source>
        <dbReference type="ARBA" id="ARBA00022989"/>
    </source>
</evidence>
<dbReference type="GO" id="GO:0005886">
    <property type="term" value="C:plasma membrane"/>
    <property type="evidence" value="ECO:0007669"/>
    <property type="project" value="UniProtKB-SubCell"/>
</dbReference>
<evidence type="ECO:0000313" key="12">
    <source>
        <dbReference type="Proteomes" id="UP000006852"/>
    </source>
</evidence>